<proteinExistence type="predicted"/>
<protein>
    <submittedName>
        <fullName evidence="1">Uncharacterized protein</fullName>
    </submittedName>
</protein>
<keyword evidence="2" id="KW-1185">Reference proteome</keyword>
<dbReference type="EMBL" id="CP026261">
    <property type="protein sequence ID" value="AWP18972.1"/>
    <property type="molecule type" value="Genomic_DNA"/>
</dbReference>
<organism evidence="1 2">
    <name type="scientific">Scophthalmus maximus</name>
    <name type="common">Turbot</name>
    <name type="synonym">Psetta maxima</name>
    <dbReference type="NCBI Taxonomy" id="52904"/>
    <lineage>
        <taxon>Eukaryota</taxon>
        <taxon>Metazoa</taxon>
        <taxon>Chordata</taxon>
        <taxon>Craniata</taxon>
        <taxon>Vertebrata</taxon>
        <taxon>Euteleostomi</taxon>
        <taxon>Actinopterygii</taxon>
        <taxon>Neopterygii</taxon>
        <taxon>Teleostei</taxon>
        <taxon>Neoteleostei</taxon>
        <taxon>Acanthomorphata</taxon>
        <taxon>Carangaria</taxon>
        <taxon>Pleuronectiformes</taxon>
        <taxon>Pleuronectoidei</taxon>
        <taxon>Scophthalmidae</taxon>
        <taxon>Scophthalmus</taxon>
    </lineage>
</organism>
<dbReference type="AlphaFoldDB" id="A0A2U9CWV4"/>
<accession>A0A2U9CWV4</accession>
<evidence type="ECO:0000313" key="1">
    <source>
        <dbReference type="EMBL" id="AWP18972.1"/>
    </source>
</evidence>
<reference evidence="1 2" key="1">
    <citation type="submission" date="2017-12" db="EMBL/GenBank/DDBJ databases">
        <title>Integrating genomic resources of turbot (Scophthalmus maximus) in depth evaluation of genetic and physical mapping variation across individuals.</title>
        <authorList>
            <person name="Martinez P."/>
        </authorList>
    </citation>
    <scope>NUCLEOTIDE SEQUENCE [LARGE SCALE GENOMIC DNA]</scope>
</reference>
<name>A0A2U9CWV4_SCOMX</name>
<dbReference type="Proteomes" id="UP000246464">
    <property type="component" value="Chromosome 19"/>
</dbReference>
<evidence type="ECO:0000313" key="2">
    <source>
        <dbReference type="Proteomes" id="UP000246464"/>
    </source>
</evidence>
<sequence length="70" mass="7960">MRLSLRWTYFSQSPLCTALLRSVQRSTWPALPGHPGSSCQNTLGFVLLYGRRGDRGACESRRMGRHHSRV</sequence>
<gene>
    <name evidence="1" type="ORF">SMAX5B_020914</name>
</gene>